<sequence length="130" mass="14656">MKIVIRLQIFIFRQYKTAVSTISLVSPPVDHTQLHFLGLPVLVVYAFGSSRSSSTSSPHHCLRRRLRLHLHLVDVLAVFAFVSSPSSPSLSTPSPRRLRPLLREFIVDRRPALGTGRNGLRRKAPKAMHQ</sequence>
<keyword evidence="2" id="KW-1185">Reference proteome</keyword>
<dbReference type="EMBL" id="JAOYFB010000036">
    <property type="protein sequence ID" value="KAK4019393.1"/>
    <property type="molecule type" value="Genomic_DNA"/>
</dbReference>
<accession>A0ABR0A2L7</accession>
<proteinExistence type="predicted"/>
<reference evidence="1 2" key="1">
    <citation type="journal article" date="2023" name="Nucleic Acids Res.">
        <title>The hologenome of Daphnia magna reveals possible DNA methylation and microbiome-mediated evolution of the host genome.</title>
        <authorList>
            <person name="Chaturvedi A."/>
            <person name="Li X."/>
            <person name="Dhandapani V."/>
            <person name="Marshall H."/>
            <person name="Kissane S."/>
            <person name="Cuenca-Cambronero M."/>
            <person name="Asole G."/>
            <person name="Calvet F."/>
            <person name="Ruiz-Romero M."/>
            <person name="Marangio P."/>
            <person name="Guigo R."/>
            <person name="Rago D."/>
            <person name="Mirbahai L."/>
            <person name="Eastwood N."/>
            <person name="Colbourne J.K."/>
            <person name="Zhou J."/>
            <person name="Mallon E."/>
            <person name="Orsini L."/>
        </authorList>
    </citation>
    <scope>NUCLEOTIDE SEQUENCE [LARGE SCALE GENOMIC DNA]</scope>
    <source>
        <strain evidence="1">LRV0_1</strain>
    </source>
</reference>
<evidence type="ECO:0000313" key="2">
    <source>
        <dbReference type="Proteomes" id="UP001234178"/>
    </source>
</evidence>
<protein>
    <submittedName>
        <fullName evidence="1">Uncharacterized protein</fullName>
    </submittedName>
</protein>
<name>A0ABR0A2L7_9CRUS</name>
<organism evidence="1 2">
    <name type="scientific">Daphnia magna</name>
    <dbReference type="NCBI Taxonomy" id="35525"/>
    <lineage>
        <taxon>Eukaryota</taxon>
        <taxon>Metazoa</taxon>
        <taxon>Ecdysozoa</taxon>
        <taxon>Arthropoda</taxon>
        <taxon>Crustacea</taxon>
        <taxon>Branchiopoda</taxon>
        <taxon>Diplostraca</taxon>
        <taxon>Cladocera</taxon>
        <taxon>Anomopoda</taxon>
        <taxon>Daphniidae</taxon>
        <taxon>Daphnia</taxon>
    </lineage>
</organism>
<dbReference type="Proteomes" id="UP001234178">
    <property type="component" value="Unassembled WGS sequence"/>
</dbReference>
<gene>
    <name evidence="1" type="ORF">OUZ56_001416</name>
</gene>
<comment type="caution">
    <text evidence="1">The sequence shown here is derived from an EMBL/GenBank/DDBJ whole genome shotgun (WGS) entry which is preliminary data.</text>
</comment>
<evidence type="ECO:0000313" key="1">
    <source>
        <dbReference type="EMBL" id="KAK4019393.1"/>
    </source>
</evidence>